<dbReference type="GO" id="GO:0005507">
    <property type="term" value="F:copper ion binding"/>
    <property type="evidence" value="ECO:0007669"/>
    <property type="project" value="InterPro"/>
</dbReference>
<evidence type="ECO:0000313" key="20">
    <source>
        <dbReference type="Proteomes" id="UP001362899"/>
    </source>
</evidence>
<keyword evidence="8" id="KW-0187">Copper transport</keyword>
<dbReference type="InterPro" id="IPR001757">
    <property type="entry name" value="P_typ_ATPase"/>
</dbReference>
<dbReference type="Gene3D" id="3.30.70.100">
    <property type="match status" value="2"/>
</dbReference>
<proteinExistence type="inferred from homology"/>
<dbReference type="PRINTS" id="PR00943">
    <property type="entry name" value="CUATPASE"/>
</dbReference>
<evidence type="ECO:0000256" key="8">
    <source>
        <dbReference type="ARBA" id="ARBA00022796"/>
    </source>
</evidence>
<name>A0AAV5RRM7_STABA</name>
<feature type="transmembrane region" description="Helical" evidence="17">
    <location>
        <begin position="336"/>
        <end position="355"/>
    </location>
</feature>
<feature type="transmembrane region" description="Helical" evidence="17">
    <location>
        <begin position="297"/>
        <end position="316"/>
    </location>
</feature>
<evidence type="ECO:0000256" key="12">
    <source>
        <dbReference type="ARBA" id="ARBA00022989"/>
    </source>
</evidence>
<dbReference type="EC" id="7.2.2.8" evidence="2"/>
<evidence type="ECO:0000256" key="15">
    <source>
        <dbReference type="ARBA" id="ARBA00023136"/>
    </source>
</evidence>
<evidence type="ECO:0000256" key="11">
    <source>
        <dbReference type="ARBA" id="ARBA00022967"/>
    </source>
</evidence>
<dbReference type="Gene3D" id="3.40.1110.10">
    <property type="entry name" value="Calcium-transporting ATPase, cytoplasmic domain N"/>
    <property type="match status" value="1"/>
</dbReference>
<dbReference type="InterPro" id="IPR023299">
    <property type="entry name" value="ATPase_P-typ_cyto_dom_N"/>
</dbReference>
<dbReference type="NCBIfam" id="TIGR01525">
    <property type="entry name" value="ATPase-IB_hvy"/>
    <property type="match status" value="1"/>
</dbReference>
<evidence type="ECO:0000256" key="5">
    <source>
        <dbReference type="ARBA" id="ARBA00022723"/>
    </source>
</evidence>
<feature type="domain" description="HMA" evidence="18">
    <location>
        <begin position="10"/>
        <end position="74"/>
    </location>
</feature>
<keyword evidence="9 17" id="KW-0067">ATP-binding</keyword>
<dbReference type="PROSITE" id="PS01047">
    <property type="entry name" value="HMA_1"/>
    <property type="match status" value="2"/>
</dbReference>
<dbReference type="SUPFAM" id="SSF81653">
    <property type="entry name" value="Calcium ATPase, transduction domain A"/>
    <property type="match status" value="1"/>
</dbReference>
<dbReference type="SUPFAM" id="SSF81665">
    <property type="entry name" value="Calcium ATPase, transmembrane domain M"/>
    <property type="match status" value="1"/>
</dbReference>
<dbReference type="Gene3D" id="2.70.150.10">
    <property type="entry name" value="Calcium-transporting ATPase, cytoplasmic transduction domain A"/>
    <property type="match status" value="1"/>
</dbReference>
<gene>
    <name evidence="19" type="ORF">DASB73_042390</name>
</gene>
<evidence type="ECO:0000256" key="13">
    <source>
        <dbReference type="ARBA" id="ARBA00023008"/>
    </source>
</evidence>
<evidence type="ECO:0000256" key="2">
    <source>
        <dbReference type="ARBA" id="ARBA00012517"/>
    </source>
</evidence>
<comment type="subcellular location">
    <subcellularLocation>
        <location evidence="1">Endomembrane system</location>
        <topology evidence="1">Multi-pass membrane protein</topology>
    </subcellularLocation>
    <subcellularLocation>
        <location evidence="17">Membrane</location>
    </subcellularLocation>
</comment>
<keyword evidence="15 17" id="KW-0472">Membrane</keyword>
<evidence type="ECO:0000256" key="10">
    <source>
        <dbReference type="ARBA" id="ARBA00022842"/>
    </source>
</evidence>
<dbReference type="GO" id="GO:0055070">
    <property type="term" value="P:copper ion homeostasis"/>
    <property type="evidence" value="ECO:0007669"/>
    <property type="project" value="TreeGrafter"/>
</dbReference>
<dbReference type="InterPro" id="IPR027256">
    <property type="entry name" value="P-typ_ATPase_IB"/>
</dbReference>
<evidence type="ECO:0000256" key="1">
    <source>
        <dbReference type="ARBA" id="ARBA00004127"/>
    </source>
</evidence>
<feature type="domain" description="HMA" evidence="18">
    <location>
        <begin position="86"/>
        <end position="154"/>
    </location>
</feature>
<dbReference type="Pfam" id="PF00403">
    <property type="entry name" value="HMA"/>
    <property type="match status" value="2"/>
</dbReference>
<keyword evidence="11" id="KW-1278">Translocase</keyword>
<dbReference type="GO" id="GO:0016887">
    <property type="term" value="F:ATP hydrolysis activity"/>
    <property type="evidence" value="ECO:0007669"/>
    <property type="project" value="InterPro"/>
</dbReference>
<feature type="transmembrane region" description="Helical" evidence="17">
    <location>
        <begin position="526"/>
        <end position="548"/>
    </location>
</feature>
<dbReference type="NCBIfam" id="TIGR00003">
    <property type="entry name" value="copper ion binding protein"/>
    <property type="match status" value="1"/>
</dbReference>
<feature type="transmembrane region" description="Helical" evidence="17">
    <location>
        <begin position="891"/>
        <end position="910"/>
    </location>
</feature>
<dbReference type="PANTHER" id="PTHR43520">
    <property type="entry name" value="ATP7, ISOFORM B"/>
    <property type="match status" value="1"/>
</dbReference>
<evidence type="ECO:0000256" key="17">
    <source>
        <dbReference type="RuleBase" id="RU362081"/>
    </source>
</evidence>
<dbReference type="NCBIfam" id="TIGR01494">
    <property type="entry name" value="ATPase_P-type"/>
    <property type="match status" value="1"/>
</dbReference>
<dbReference type="SUPFAM" id="SSF55008">
    <property type="entry name" value="HMA, heavy metal-associated domain"/>
    <property type="match status" value="2"/>
</dbReference>
<evidence type="ECO:0000256" key="6">
    <source>
        <dbReference type="ARBA" id="ARBA00022737"/>
    </source>
</evidence>
<dbReference type="GO" id="GO:0140581">
    <property type="term" value="F:P-type monovalent copper transporter activity"/>
    <property type="evidence" value="ECO:0007669"/>
    <property type="project" value="UniProtKB-EC"/>
</dbReference>
<keyword evidence="20" id="KW-1185">Reference proteome</keyword>
<accession>A0AAV5RRM7</accession>
<dbReference type="Pfam" id="PF00702">
    <property type="entry name" value="Hydrolase"/>
    <property type="match status" value="1"/>
</dbReference>
<keyword evidence="12 17" id="KW-1133">Transmembrane helix</keyword>
<keyword evidence="14" id="KW-0406">Ion transport</keyword>
<dbReference type="GO" id="GO:0005524">
    <property type="term" value="F:ATP binding"/>
    <property type="evidence" value="ECO:0007669"/>
    <property type="project" value="UniProtKB-UniRule"/>
</dbReference>
<dbReference type="GO" id="GO:0012505">
    <property type="term" value="C:endomembrane system"/>
    <property type="evidence" value="ECO:0007669"/>
    <property type="project" value="UniProtKB-SubCell"/>
</dbReference>
<dbReference type="AlphaFoldDB" id="A0AAV5RRM7"/>
<dbReference type="InterPro" id="IPR006121">
    <property type="entry name" value="HMA_dom"/>
</dbReference>
<dbReference type="InterPro" id="IPR059000">
    <property type="entry name" value="ATPase_P-type_domA"/>
</dbReference>
<evidence type="ECO:0000256" key="9">
    <source>
        <dbReference type="ARBA" id="ARBA00022840"/>
    </source>
</evidence>
<keyword evidence="3" id="KW-0813">Transport</keyword>
<dbReference type="InterPro" id="IPR017969">
    <property type="entry name" value="Heavy-metal-associated_CS"/>
</dbReference>
<keyword evidence="5 17" id="KW-0479">Metal-binding</keyword>
<dbReference type="InterPro" id="IPR036163">
    <property type="entry name" value="HMA_dom_sf"/>
</dbReference>
<dbReference type="FunFam" id="2.70.150.10:FF:000002">
    <property type="entry name" value="Copper-transporting ATPase 1, putative"/>
    <property type="match status" value="1"/>
</dbReference>
<evidence type="ECO:0000256" key="16">
    <source>
        <dbReference type="ARBA" id="ARBA00080126"/>
    </source>
</evidence>
<feature type="transmembrane region" description="Helical" evidence="17">
    <location>
        <begin position="862"/>
        <end position="885"/>
    </location>
</feature>
<keyword evidence="4 17" id="KW-0812">Transmembrane</keyword>
<organism evidence="19 20">
    <name type="scientific">Starmerella bacillaris</name>
    <name type="common">Yeast</name>
    <name type="synonym">Candida zemplinina</name>
    <dbReference type="NCBI Taxonomy" id="1247836"/>
    <lineage>
        <taxon>Eukaryota</taxon>
        <taxon>Fungi</taxon>
        <taxon>Dikarya</taxon>
        <taxon>Ascomycota</taxon>
        <taxon>Saccharomycotina</taxon>
        <taxon>Dipodascomycetes</taxon>
        <taxon>Dipodascales</taxon>
        <taxon>Trichomonascaceae</taxon>
        <taxon>Starmerella</taxon>
    </lineage>
</organism>
<dbReference type="InterPro" id="IPR023214">
    <property type="entry name" value="HAD_sf"/>
</dbReference>
<dbReference type="SUPFAM" id="SSF56784">
    <property type="entry name" value="HAD-like"/>
    <property type="match status" value="1"/>
</dbReference>
<dbReference type="FunFam" id="3.30.70.100:FF:000005">
    <property type="entry name" value="Copper-exporting P-type ATPase A"/>
    <property type="match status" value="1"/>
</dbReference>
<dbReference type="GO" id="GO:0043682">
    <property type="term" value="F:P-type divalent copper transporter activity"/>
    <property type="evidence" value="ECO:0007669"/>
    <property type="project" value="TreeGrafter"/>
</dbReference>
<dbReference type="InterPro" id="IPR008250">
    <property type="entry name" value="ATPase_P-typ_transduc_dom_A_sf"/>
</dbReference>
<keyword evidence="10" id="KW-0460">Magnesium</keyword>
<dbReference type="Gene3D" id="3.40.50.1000">
    <property type="entry name" value="HAD superfamily/HAD-like"/>
    <property type="match status" value="1"/>
</dbReference>
<dbReference type="InterPro" id="IPR023298">
    <property type="entry name" value="ATPase_P-typ_TM_dom_sf"/>
</dbReference>
<feature type="transmembrane region" description="Helical" evidence="17">
    <location>
        <begin position="568"/>
        <end position="591"/>
    </location>
</feature>
<reference evidence="19 20" key="1">
    <citation type="journal article" date="2023" name="Elife">
        <title>Identification of key yeast species and microbe-microbe interactions impacting larval growth of Drosophila in the wild.</title>
        <authorList>
            <person name="Mure A."/>
            <person name="Sugiura Y."/>
            <person name="Maeda R."/>
            <person name="Honda K."/>
            <person name="Sakurai N."/>
            <person name="Takahashi Y."/>
            <person name="Watada M."/>
            <person name="Katoh T."/>
            <person name="Gotoh A."/>
            <person name="Gotoh Y."/>
            <person name="Taniguchi I."/>
            <person name="Nakamura K."/>
            <person name="Hayashi T."/>
            <person name="Katayama T."/>
            <person name="Uemura T."/>
            <person name="Hattori Y."/>
        </authorList>
    </citation>
    <scope>NUCLEOTIDE SEQUENCE [LARGE SCALE GENOMIC DNA]</scope>
    <source>
        <strain evidence="19 20">SB-73</strain>
    </source>
</reference>
<sequence length="949" mass="102349">MDVIKDPEAKYVEIAVTGMTCGACSASITRALESLEGVESAMVSLITERATIYYKNLSVPEIITAIEDTGFDAEVVKAIESVPKKSRIEFKIGGMTCSSCTSAVRNVLEVIDGVETVEVSLASDEAHVTYTHAIDENIINVLREAILDAGFDAELLKSELIGEDDLVKDEKIVKVEVKVFGIPDNATSSLTTIIESLDGVRSVYFNDLTHVLSANCEREVIGIRKIVSAIEQQGFTAIAAGLADNAQQVDALSRIKEVQNYYRNTWKSFILGMPVIIVSKFRNFMPAFIKQKVCRGIWLDDILCLALIIPLLCGPAKGFYVKSYKALKAGTSTMDVLVSISVSSAFTYSLFALSYSIYHDQQNHPMYLWDSCVMILTFVLFGKYLENMARGQTTRALSELISLFPEEALVYADDLPQEGKILPVDMLQYGDVVGLRPGEKVCADGVVISGESFITESIITGESKPIKKRVGDFVCGGTINGLGNLMFKITECGTDTKLSQIVAFVKNAQASRAPIQRYTDAVAARFVPLVILLSAATFVGWASAGYFLGADALPKVFHHGVFITSFRLAISVVVVACPCALGLATPTAVMVGTGAGAKYGILVKGGGVFEMGAFSKVVLFDKTGTLTLGNVVVSKTTVPAAYWPEVRGLESLSEHVIAKAMCSFIHPDETESNVETIPATNIKDFESITGVGIKGEVNGKSIFIGQHATSDQDISVIVNDEVVGTVSIRDSTRPDSSLVVSELQNAGYKVGIVSGDSSSAVLSLCEEIGIDPAMSWSRMKPQDKVDVVQYFQDQGLGVVFVGDGINDSPALATASVGISLEGATHVAVESADVVLTQESPIAAVPAVLDLCRATMRRIRINLFSSIFYNAIMIPFAMGFFLHFHLMLTPMMASAAMALSSISVVVSSLLLKSWSPRRVSFGRSSNHGFFKKIRSLVTRRSQNTEAYELV</sequence>
<protein>
    <recommendedName>
        <fullName evidence="2">P-type Cu(+) transporter</fullName>
        <ecNumber evidence="2">7.2.2.8</ecNumber>
    </recommendedName>
    <alternativeName>
        <fullName evidence="16">Cu(2+)-ATPase</fullName>
    </alternativeName>
</protein>
<dbReference type="CDD" id="cd00371">
    <property type="entry name" value="HMA"/>
    <property type="match status" value="2"/>
</dbReference>
<dbReference type="InterPro" id="IPR036412">
    <property type="entry name" value="HAD-like_sf"/>
</dbReference>
<dbReference type="PANTHER" id="PTHR43520:SF8">
    <property type="entry name" value="P-TYPE CU(+) TRANSPORTER"/>
    <property type="match status" value="1"/>
</dbReference>
<evidence type="ECO:0000256" key="7">
    <source>
        <dbReference type="ARBA" id="ARBA00022741"/>
    </source>
</evidence>
<evidence type="ECO:0000256" key="3">
    <source>
        <dbReference type="ARBA" id="ARBA00022448"/>
    </source>
</evidence>
<dbReference type="FunFam" id="3.30.70.100:FF:000001">
    <property type="entry name" value="ATPase copper transporting beta"/>
    <property type="match status" value="1"/>
</dbReference>
<comment type="caution">
    <text evidence="19">The sequence shown here is derived from an EMBL/GenBank/DDBJ whole genome shotgun (WGS) entry which is preliminary data.</text>
</comment>
<comment type="similarity">
    <text evidence="17">Belongs to the cation transport ATPase (P-type) (TC 3.A.3) family. Type IB subfamily.</text>
</comment>
<evidence type="ECO:0000256" key="4">
    <source>
        <dbReference type="ARBA" id="ARBA00022692"/>
    </source>
</evidence>
<dbReference type="EMBL" id="BTGC01000008">
    <property type="protein sequence ID" value="GMM53276.1"/>
    <property type="molecule type" value="Genomic_DNA"/>
</dbReference>
<evidence type="ECO:0000259" key="18">
    <source>
        <dbReference type="PROSITE" id="PS50846"/>
    </source>
</evidence>
<keyword evidence="13" id="KW-0186">Copper</keyword>
<dbReference type="PRINTS" id="PR00119">
    <property type="entry name" value="CATATPASE"/>
</dbReference>
<feature type="transmembrane region" description="Helical" evidence="17">
    <location>
        <begin position="367"/>
        <end position="385"/>
    </location>
</feature>
<dbReference type="InterPro" id="IPR006122">
    <property type="entry name" value="HMA_Cu_ion-bd"/>
</dbReference>
<evidence type="ECO:0000313" key="19">
    <source>
        <dbReference type="EMBL" id="GMM53276.1"/>
    </source>
</evidence>
<keyword evidence="7 17" id="KW-0547">Nucleotide-binding</keyword>
<evidence type="ECO:0000256" key="14">
    <source>
        <dbReference type="ARBA" id="ARBA00023065"/>
    </source>
</evidence>
<dbReference type="Pfam" id="PF00122">
    <property type="entry name" value="E1-E2_ATPase"/>
    <property type="match status" value="1"/>
</dbReference>
<dbReference type="Proteomes" id="UP001362899">
    <property type="component" value="Unassembled WGS sequence"/>
</dbReference>
<keyword evidence="6" id="KW-0677">Repeat</keyword>
<dbReference type="GO" id="GO:0030003">
    <property type="term" value="P:intracellular monoatomic cation homeostasis"/>
    <property type="evidence" value="ECO:0007669"/>
    <property type="project" value="UniProtKB-ARBA"/>
</dbReference>
<dbReference type="PROSITE" id="PS50846">
    <property type="entry name" value="HMA_2"/>
    <property type="match status" value="2"/>
</dbReference>
<dbReference type="GO" id="GO:0016020">
    <property type="term" value="C:membrane"/>
    <property type="evidence" value="ECO:0007669"/>
    <property type="project" value="UniProtKB-SubCell"/>
</dbReference>